<dbReference type="eggNOG" id="COG5184">
    <property type="taxonomic scope" value="Bacteria"/>
</dbReference>
<dbReference type="eggNOG" id="COG4886">
    <property type="taxonomic scope" value="Bacteria"/>
</dbReference>
<reference evidence="7" key="1">
    <citation type="submission" date="2011-04" db="EMBL/GenBank/DDBJ databases">
        <title>The complete genome of Spirochaeta coccoides DSM 17374.</title>
        <authorList>
            <person name="Lucas S."/>
            <person name="Copeland A."/>
            <person name="Lapidus A."/>
            <person name="Bruce D."/>
            <person name="Goodwin L."/>
            <person name="Pitluck S."/>
            <person name="Peters L."/>
            <person name="Kyrpides N."/>
            <person name="Mavromatis K."/>
            <person name="Pagani I."/>
            <person name="Ivanova N."/>
            <person name="Ovchinnikova G."/>
            <person name="Lu M."/>
            <person name="Detter J.C."/>
            <person name="Tapia R."/>
            <person name="Han C."/>
            <person name="Land M."/>
            <person name="Hauser L."/>
            <person name="Markowitz V."/>
            <person name="Cheng J.-F."/>
            <person name="Hugenholtz P."/>
            <person name="Woyke T."/>
            <person name="Wu D."/>
            <person name="Spring S."/>
            <person name="Schroeder M."/>
            <person name="Brambilla E."/>
            <person name="Klenk H.-P."/>
            <person name="Eisen J.A."/>
        </authorList>
    </citation>
    <scope>NUCLEOTIDE SEQUENCE [LARGE SCALE GENOMIC DNA]</scope>
    <source>
        <strain evidence="7">ATCC BAA-1237 / DSM 17374 / SPN1</strain>
    </source>
</reference>
<dbReference type="Gene3D" id="2.130.10.30">
    <property type="entry name" value="Regulator of chromosome condensation 1/beta-lactamase-inhibitor protein II"/>
    <property type="match status" value="3"/>
</dbReference>
<dbReference type="Pfam" id="PF13149">
    <property type="entry name" value="Mfa_like_1"/>
    <property type="match status" value="1"/>
</dbReference>
<evidence type="ECO:0000259" key="5">
    <source>
        <dbReference type="Pfam" id="PF25390"/>
    </source>
</evidence>
<protein>
    <submittedName>
        <fullName evidence="6">Cell wall/surface repeat protein</fullName>
    </submittedName>
</protein>
<dbReference type="PROSITE" id="PS51257">
    <property type="entry name" value="PROKAR_LIPOPROTEIN"/>
    <property type="match status" value="1"/>
</dbReference>
<reference evidence="6 7" key="2">
    <citation type="journal article" date="2012" name="Stand. Genomic Sci.">
        <title>Complete genome sequence of the termite hindgut bacterium Spirochaeta coccoides type strain (SPN1(T)), reclassification in the genus Sphaerochaeta as Sphaerochaeta coccoides comb. nov. and emendations of the family Spirochaetaceae and the genus Sphaerochaeta.</title>
        <authorList>
            <person name="Abt B."/>
            <person name="Han C."/>
            <person name="Scheuner C."/>
            <person name="Lu M."/>
            <person name="Lapidus A."/>
            <person name="Nolan M."/>
            <person name="Lucas S."/>
            <person name="Hammon N."/>
            <person name="Deshpande S."/>
            <person name="Cheng J.F."/>
            <person name="Tapia R."/>
            <person name="Goodwin L.A."/>
            <person name="Pitluck S."/>
            <person name="Liolios K."/>
            <person name="Pagani I."/>
            <person name="Ivanova N."/>
            <person name="Mavromatis K."/>
            <person name="Mikhailova N."/>
            <person name="Huntemann M."/>
            <person name="Pati A."/>
            <person name="Chen A."/>
            <person name="Palaniappan K."/>
            <person name="Land M."/>
            <person name="Hauser L."/>
            <person name="Brambilla E.M."/>
            <person name="Rohde M."/>
            <person name="Spring S."/>
            <person name="Gronow S."/>
            <person name="Goker M."/>
            <person name="Woyke T."/>
            <person name="Bristow J."/>
            <person name="Eisen J.A."/>
            <person name="Markowitz V."/>
            <person name="Hugenholtz P."/>
            <person name="Kyrpides N.C."/>
            <person name="Klenk H.P."/>
            <person name="Detter J.C."/>
        </authorList>
    </citation>
    <scope>NUCLEOTIDE SEQUENCE [LARGE SCALE GENOMIC DNA]</scope>
    <source>
        <strain evidence="7">ATCC BAA-1237 / DSM 17374 / SPN1</strain>
    </source>
</reference>
<dbReference type="InterPro" id="IPR000408">
    <property type="entry name" value="Reg_chr_condens"/>
</dbReference>
<dbReference type="InterPro" id="IPR042229">
    <property type="entry name" value="Listeria/Bacterioides_rpt_sf"/>
</dbReference>
<accession>F4GIW0</accession>
<dbReference type="Pfam" id="PF13540">
    <property type="entry name" value="RCC1_2"/>
    <property type="match status" value="1"/>
</dbReference>
<dbReference type="InterPro" id="IPR051553">
    <property type="entry name" value="Ran_GTPase-activating"/>
</dbReference>
<feature type="region of interest" description="Disordered" evidence="4">
    <location>
        <begin position="855"/>
        <end position="874"/>
    </location>
</feature>
<keyword evidence="7" id="KW-1185">Reference proteome</keyword>
<dbReference type="EMBL" id="CP002659">
    <property type="protein sequence ID" value="AEC02728.1"/>
    <property type="molecule type" value="Genomic_DNA"/>
</dbReference>
<dbReference type="HOGENOM" id="CLU_019687_0_0_12"/>
<keyword evidence="2" id="KW-0344">Guanine-nucleotide releasing factor</keyword>
<dbReference type="InterPro" id="IPR009091">
    <property type="entry name" value="RCC1/BLIP-II"/>
</dbReference>
<dbReference type="KEGG" id="scc:Spico_1525"/>
<dbReference type="SUPFAM" id="SSF50985">
    <property type="entry name" value="RCC1/BLIP-II"/>
    <property type="match status" value="2"/>
</dbReference>
<sequence length="874" mass="93180">MRKNSIVFVSIFLMLFVFVACSGEVEVPHASAVRFTTEIGRKVMADSAWQAGDEVGIYMVEHGALAASDTTGTRANKAYRADASSPISGFSPVDDANTLTWDDFAAGADSTFDFISYYPYVSSISDTTALPIDVYPDFGEQDTGKADFLWGHSKDVETYGDGIQNNTSMVQLKLDHMLSHVVVNIAPSDSIDKAIITEDGATLAATVKGVTTHAAINLNTGTVTPRGDDTASIHMKDISDTLSQADQNAGKRRFEAVLIPMAHTRELLDALELEFVLTDARGSSTTYTWTPTSVAENKETLIHFDAGKQHVYNMMLNTTTSHVAVAAIDMGIVAWDECARENWETVTSYRVSFDANGAESGDEPEQVVTYEGCKITLPGSGTLEKSGYFFAGWNTEIDGSGDSYAAGDSFVIPGQDVTLYAIWVEKNQYSISFDASGATGGSAPGRMYAHEGSQLTLPGNGTLEKSGYFFAGWNTEIDGSGDSYAVGESFTMPSNDVTLYAQWLVKVKSVSFKSFHTMLLKIDGTLWATGQNTHSQLGVGGNTNINTPVKVMTDVAAVSAGYYHTMIVKENGTLWATGNNQYGQLGLASILGTDKNTPVKVTSMGAAVKAVSAGSYHTMILKKDGTLWATGRNNYGQLGDGTTDSKGMPVQVKASTTPNDFMTDVEAVSTGVYHTMILKKDGTLWATGYNEYGQLGDGTSNDRSTPVQVLSMGADVAAVSAGENHTMILKKDGTLWATGQNTYGQLGDSDSGTNKNTPVQVKDDTDISGFMTDVAAVSAGYGHTMILKMDGTLWAIGRNEYGQLGVGNHNDTSTPVQVSSMGSDVAAVFAGEAYTMILKKDGSLWATGFNTDGQLGLGDSGPETHRSSPEQVVF</sequence>
<dbReference type="GO" id="GO:0030313">
    <property type="term" value="C:cell envelope"/>
    <property type="evidence" value="ECO:0007669"/>
    <property type="project" value="UniProtKB-SubCell"/>
</dbReference>
<gene>
    <name evidence="6" type="ordered locus">Spico_1525</name>
</gene>
<organism evidence="6 7">
    <name type="scientific">Parasphaerochaeta coccoides (strain ATCC BAA-1237 / DSM 17374 / SPN1)</name>
    <name type="common">Sphaerochaeta coccoides</name>
    <dbReference type="NCBI Taxonomy" id="760011"/>
    <lineage>
        <taxon>Bacteria</taxon>
        <taxon>Pseudomonadati</taxon>
        <taxon>Spirochaetota</taxon>
        <taxon>Spirochaetia</taxon>
        <taxon>Spirochaetales</taxon>
        <taxon>Sphaerochaetaceae</taxon>
        <taxon>Parasphaerochaeta</taxon>
    </lineage>
</organism>
<dbReference type="Pfam" id="PF25390">
    <property type="entry name" value="WD40_RLD"/>
    <property type="match status" value="1"/>
</dbReference>
<proteinExistence type="predicted"/>
<dbReference type="Pfam" id="PF00415">
    <property type="entry name" value="RCC1"/>
    <property type="match status" value="1"/>
</dbReference>
<dbReference type="Pfam" id="PF09479">
    <property type="entry name" value="Flg_new"/>
    <property type="match status" value="1"/>
</dbReference>
<evidence type="ECO:0000313" key="7">
    <source>
        <dbReference type="Proteomes" id="UP000007939"/>
    </source>
</evidence>
<dbReference type="NCBIfam" id="TIGR02543">
    <property type="entry name" value="List_Bact_rpt"/>
    <property type="match status" value="1"/>
</dbReference>
<dbReference type="Proteomes" id="UP000007939">
    <property type="component" value="Chromosome"/>
</dbReference>
<dbReference type="InterPro" id="IPR058923">
    <property type="entry name" value="RCC1-like_dom"/>
</dbReference>
<evidence type="ECO:0000313" key="6">
    <source>
        <dbReference type="EMBL" id="AEC02728.1"/>
    </source>
</evidence>
<dbReference type="PANTHER" id="PTHR45982">
    <property type="entry name" value="REGULATOR OF CHROMOSOME CONDENSATION"/>
    <property type="match status" value="1"/>
</dbReference>
<feature type="domain" description="RCC1-like" evidence="5">
    <location>
        <begin position="493"/>
        <end position="710"/>
    </location>
</feature>
<dbReference type="GO" id="GO:0005085">
    <property type="term" value="F:guanyl-nucleotide exchange factor activity"/>
    <property type="evidence" value="ECO:0007669"/>
    <property type="project" value="TreeGrafter"/>
</dbReference>
<dbReference type="InterPro" id="IPR013378">
    <property type="entry name" value="InlB-like_B-rpt"/>
</dbReference>
<dbReference type="CDD" id="cd13121">
    <property type="entry name" value="BF2867_like_C"/>
    <property type="match status" value="1"/>
</dbReference>
<evidence type="ECO:0000256" key="4">
    <source>
        <dbReference type="SAM" id="MobiDB-lite"/>
    </source>
</evidence>
<dbReference type="RefSeq" id="WP_013740122.1">
    <property type="nucleotide sequence ID" value="NC_015436.1"/>
</dbReference>
<dbReference type="AlphaFoldDB" id="F4GIW0"/>
<comment type="subcellular location">
    <subcellularLocation>
        <location evidence="1">Cell envelope</location>
    </subcellularLocation>
</comment>
<dbReference type="PROSITE" id="PS50012">
    <property type="entry name" value="RCC1_3"/>
    <property type="match status" value="7"/>
</dbReference>
<keyword evidence="3" id="KW-0677">Repeat</keyword>
<evidence type="ECO:0000256" key="2">
    <source>
        <dbReference type="ARBA" id="ARBA00022658"/>
    </source>
</evidence>
<dbReference type="PRINTS" id="PR00633">
    <property type="entry name" value="RCCNDNSATION"/>
</dbReference>
<dbReference type="InterPro" id="IPR025049">
    <property type="entry name" value="Mfa-like_1"/>
</dbReference>
<dbReference type="STRING" id="760011.Spico_1525"/>
<dbReference type="GO" id="GO:0005737">
    <property type="term" value="C:cytoplasm"/>
    <property type="evidence" value="ECO:0007669"/>
    <property type="project" value="TreeGrafter"/>
</dbReference>
<dbReference type="InterPro" id="IPR042278">
    <property type="entry name" value="Mfa-like_1_N"/>
</dbReference>
<dbReference type="PANTHER" id="PTHR45982:SF1">
    <property type="entry name" value="REGULATOR OF CHROMOSOME CONDENSATION"/>
    <property type="match status" value="1"/>
</dbReference>
<dbReference type="OrthoDB" id="363253at2"/>
<name>F4GIW0_PARC1</name>
<evidence type="ECO:0000256" key="3">
    <source>
        <dbReference type="ARBA" id="ARBA00022737"/>
    </source>
</evidence>
<dbReference type="CDD" id="cd13120">
    <property type="entry name" value="BF2867_like_N"/>
    <property type="match status" value="1"/>
</dbReference>
<evidence type="ECO:0000256" key="1">
    <source>
        <dbReference type="ARBA" id="ARBA00004196"/>
    </source>
</evidence>
<dbReference type="Gene3D" id="2.60.40.4270">
    <property type="entry name" value="Listeria-Bacteroides repeat domain"/>
    <property type="match status" value="1"/>
</dbReference>
<dbReference type="Gene3D" id="2.60.40.2630">
    <property type="match status" value="1"/>
</dbReference>
<dbReference type="Gene3D" id="2.60.40.2620">
    <property type="entry name" value="Fimbrillin-like"/>
    <property type="match status" value="1"/>
</dbReference>